<dbReference type="AlphaFoldDB" id="X6NDM6"/>
<protein>
    <recommendedName>
        <fullName evidence="1">G domain-containing protein</fullName>
    </recommendedName>
</protein>
<dbReference type="Proteomes" id="UP000023152">
    <property type="component" value="Unassembled WGS sequence"/>
</dbReference>
<dbReference type="SUPFAM" id="SSF52540">
    <property type="entry name" value="P-loop containing nucleoside triphosphate hydrolases"/>
    <property type="match status" value="1"/>
</dbReference>
<gene>
    <name evidence="2" type="ORF">RFI_13310</name>
</gene>
<comment type="caution">
    <text evidence="2">The sequence shown here is derived from an EMBL/GenBank/DDBJ whole genome shotgun (WGS) entry which is preliminary data.</text>
</comment>
<accession>X6NDM6</accession>
<sequence>MKSLLYLESKGVINEQKNRTDTEHVQLVGSTGVGKSAHISLLTGTEVKVSDGAKSCTMETSMYEGKDDRCYIDTVGVEDSRKISDKKILNETQRDLMKHKVKRLKVIWIVNANSRETSTLQKQARFIKSMHAEIWKSVILIVRDPGTNLDRTSQGAREAIKEYGGSIFVAQIPVLGYTNIDWQKDVPTFVPRLS</sequence>
<reference evidence="2 3" key="1">
    <citation type="journal article" date="2013" name="Curr. Biol.">
        <title>The Genome of the Foraminiferan Reticulomyxa filosa.</title>
        <authorList>
            <person name="Glockner G."/>
            <person name="Hulsmann N."/>
            <person name="Schleicher M."/>
            <person name="Noegel A.A."/>
            <person name="Eichinger L."/>
            <person name="Gallinger C."/>
            <person name="Pawlowski J."/>
            <person name="Sierra R."/>
            <person name="Euteneuer U."/>
            <person name="Pillet L."/>
            <person name="Moustafa A."/>
            <person name="Platzer M."/>
            <person name="Groth M."/>
            <person name="Szafranski K."/>
            <person name="Schliwa M."/>
        </authorList>
    </citation>
    <scope>NUCLEOTIDE SEQUENCE [LARGE SCALE GENOMIC DNA]</scope>
</reference>
<evidence type="ECO:0000313" key="3">
    <source>
        <dbReference type="Proteomes" id="UP000023152"/>
    </source>
</evidence>
<keyword evidence="3" id="KW-1185">Reference proteome</keyword>
<organism evidence="2 3">
    <name type="scientific">Reticulomyxa filosa</name>
    <dbReference type="NCBI Taxonomy" id="46433"/>
    <lineage>
        <taxon>Eukaryota</taxon>
        <taxon>Sar</taxon>
        <taxon>Rhizaria</taxon>
        <taxon>Retaria</taxon>
        <taxon>Foraminifera</taxon>
        <taxon>Monothalamids</taxon>
        <taxon>Reticulomyxidae</taxon>
        <taxon>Reticulomyxa</taxon>
    </lineage>
</organism>
<evidence type="ECO:0000313" key="2">
    <source>
        <dbReference type="EMBL" id="ETO23859.1"/>
    </source>
</evidence>
<dbReference type="Gene3D" id="3.40.50.300">
    <property type="entry name" value="P-loop containing nucleotide triphosphate hydrolases"/>
    <property type="match status" value="1"/>
</dbReference>
<feature type="domain" description="G" evidence="1">
    <location>
        <begin position="25"/>
        <end position="141"/>
    </location>
</feature>
<evidence type="ECO:0000259" key="1">
    <source>
        <dbReference type="Pfam" id="PF01926"/>
    </source>
</evidence>
<dbReference type="OrthoDB" id="8954335at2759"/>
<name>X6NDM6_RETFI</name>
<dbReference type="EMBL" id="ASPP01009657">
    <property type="protein sequence ID" value="ETO23859.1"/>
    <property type="molecule type" value="Genomic_DNA"/>
</dbReference>
<dbReference type="GO" id="GO:0005525">
    <property type="term" value="F:GTP binding"/>
    <property type="evidence" value="ECO:0007669"/>
    <property type="project" value="InterPro"/>
</dbReference>
<dbReference type="Pfam" id="PF01926">
    <property type="entry name" value="MMR_HSR1"/>
    <property type="match status" value="1"/>
</dbReference>
<dbReference type="InterPro" id="IPR006073">
    <property type="entry name" value="GTP-bd"/>
</dbReference>
<proteinExistence type="predicted"/>
<dbReference type="InterPro" id="IPR027417">
    <property type="entry name" value="P-loop_NTPase"/>
</dbReference>